<gene>
    <name evidence="1" type="ORF">HMPREF0454_02109</name>
</gene>
<organism evidence="1 2">
    <name type="scientific">Hafnia alvei ATCC 51873</name>
    <dbReference type="NCBI Taxonomy" id="1002364"/>
    <lineage>
        <taxon>Bacteria</taxon>
        <taxon>Pseudomonadati</taxon>
        <taxon>Pseudomonadota</taxon>
        <taxon>Gammaproteobacteria</taxon>
        <taxon>Enterobacterales</taxon>
        <taxon>Hafniaceae</taxon>
        <taxon>Hafnia</taxon>
    </lineage>
</organism>
<reference evidence="1 2" key="1">
    <citation type="submission" date="2011-08" db="EMBL/GenBank/DDBJ databases">
        <authorList>
            <person name="Weinstock G."/>
            <person name="Sodergren E."/>
            <person name="Clifton S."/>
            <person name="Fulton L."/>
            <person name="Fulton B."/>
            <person name="Courtney L."/>
            <person name="Fronick C."/>
            <person name="Harrison M."/>
            <person name="Strong C."/>
            <person name="Farmer C."/>
            <person name="Delahaunty K."/>
            <person name="Markovic C."/>
            <person name="Hall O."/>
            <person name="Minx P."/>
            <person name="Tomlinson C."/>
            <person name="Mitreva M."/>
            <person name="Hou S."/>
            <person name="Chen J."/>
            <person name="Wollam A."/>
            <person name="Pepin K.H."/>
            <person name="Johnson M."/>
            <person name="Bhonagiri V."/>
            <person name="Zhang X."/>
            <person name="Suruliraj S."/>
            <person name="Warren W."/>
            <person name="Chinwalla A."/>
            <person name="Mardis E.R."/>
            <person name="Wilson R.K."/>
        </authorList>
    </citation>
    <scope>NUCLEOTIDE SEQUENCE [LARGE SCALE GENOMIC DNA]</scope>
    <source>
        <strain evidence="1 2">ATCC 51873</strain>
    </source>
</reference>
<dbReference type="HOGENOM" id="CLU_3099424_0_0_6"/>
<sequence length="51" mass="5774">MAFFISSVQPTTIHTLNTFYLRVVTAGRYSLNNPASLVEVKDEKNVHTCCR</sequence>
<dbReference type="Proteomes" id="UP000005959">
    <property type="component" value="Unassembled WGS sequence"/>
</dbReference>
<evidence type="ECO:0000313" key="2">
    <source>
        <dbReference type="Proteomes" id="UP000005959"/>
    </source>
</evidence>
<protein>
    <submittedName>
        <fullName evidence="1">Uncharacterized protein</fullName>
    </submittedName>
</protein>
<proteinExistence type="predicted"/>
<comment type="caution">
    <text evidence="1">The sequence shown here is derived from an EMBL/GenBank/DDBJ whole genome shotgun (WGS) entry which is preliminary data.</text>
</comment>
<evidence type="ECO:0000313" key="1">
    <source>
        <dbReference type="EMBL" id="EHM42712.1"/>
    </source>
</evidence>
<name>G9Y6I1_HAFAL</name>
<dbReference type="AlphaFoldDB" id="G9Y6I1"/>
<accession>G9Y6I1</accession>
<dbReference type="EMBL" id="AGCI01000048">
    <property type="protein sequence ID" value="EHM42712.1"/>
    <property type="molecule type" value="Genomic_DNA"/>
</dbReference>